<dbReference type="RefSeq" id="WP_390314959.1">
    <property type="nucleotide sequence ID" value="NZ_JBHSPB010000003.1"/>
</dbReference>
<organism evidence="1 2">
    <name type="scientific">Streptomyces gamaensis</name>
    <dbReference type="NCBI Taxonomy" id="1763542"/>
    <lineage>
        <taxon>Bacteria</taxon>
        <taxon>Bacillati</taxon>
        <taxon>Actinomycetota</taxon>
        <taxon>Actinomycetes</taxon>
        <taxon>Kitasatosporales</taxon>
        <taxon>Streptomycetaceae</taxon>
        <taxon>Streptomyces</taxon>
    </lineage>
</organism>
<evidence type="ECO:0000313" key="2">
    <source>
        <dbReference type="Proteomes" id="UP001596083"/>
    </source>
</evidence>
<dbReference type="EMBL" id="JBHSPB010000003">
    <property type="protein sequence ID" value="MFC5719866.1"/>
    <property type="molecule type" value="Genomic_DNA"/>
</dbReference>
<gene>
    <name evidence="1" type="ORF">ACFP1Z_06695</name>
</gene>
<reference evidence="2" key="1">
    <citation type="journal article" date="2019" name="Int. J. Syst. Evol. Microbiol.">
        <title>The Global Catalogue of Microorganisms (GCM) 10K type strain sequencing project: providing services to taxonomists for standard genome sequencing and annotation.</title>
        <authorList>
            <consortium name="The Broad Institute Genomics Platform"/>
            <consortium name="The Broad Institute Genome Sequencing Center for Infectious Disease"/>
            <person name="Wu L."/>
            <person name="Ma J."/>
        </authorList>
    </citation>
    <scope>NUCLEOTIDE SEQUENCE [LARGE SCALE GENOMIC DNA]</scope>
    <source>
        <strain evidence="2">CGMCC 4.7304</strain>
    </source>
</reference>
<dbReference type="Proteomes" id="UP001596083">
    <property type="component" value="Unassembled WGS sequence"/>
</dbReference>
<name>A0ABW0YWP5_9ACTN</name>
<evidence type="ECO:0000313" key="1">
    <source>
        <dbReference type="EMBL" id="MFC5719866.1"/>
    </source>
</evidence>
<keyword evidence="2" id="KW-1185">Reference proteome</keyword>
<accession>A0ABW0YWP5</accession>
<protein>
    <submittedName>
        <fullName evidence="1">Uncharacterized protein</fullName>
    </submittedName>
</protein>
<comment type="caution">
    <text evidence="1">The sequence shown here is derived from an EMBL/GenBank/DDBJ whole genome shotgun (WGS) entry which is preliminary data.</text>
</comment>
<sequence length="92" mass="9768">MAPPTVKRPPSAAHEIKDLRRRLAVLRREHAGLLAAARAAVGAYYDGEPEPLAPVIDALDELRALPEYLPRLTGAAEAELAGAGPLVGRRLA</sequence>
<proteinExistence type="predicted"/>